<keyword evidence="1" id="KW-0812">Transmembrane</keyword>
<keyword evidence="1" id="KW-0472">Membrane</keyword>
<name>A0ABP8MEW8_9BACT</name>
<evidence type="ECO:0000313" key="2">
    <source>
        <dbReference type="EMBL" id="GAA4448541.1"/>
    </source>
</evidence>
<proteinExistence type="predicted"/>
<reference evidence="3" key="1">
    <citation type="journal article" date="2019" name="Int. J. Syst. Evol. Microbiol.">
        <title>The Global Catalogue of Microorganisms (GCM) 10K type strain sequencing project: providing services to taxonomists for standard genome sequencing and annotation.</title>
        <authorList>
            <consortium name="The Broad Institute Genomics Platform"/>
            <consortium name="The Broad Institute Genome Sequencing Center for Infectious Disease"/>
            <person name="Wu L."/>
            <person name="Ma J."/>
        </authorList>
    </citation>
    <scope>NUCLEOTIDE SEQUENCE [LARGE SCALE GENOMIC DNA]</scope>
    <source>
        <strain evidence="3">JCM 17927</strain>
    </source>
</reference>
<keyword evidence="3" id="KW-1185">Reference proteome</keyword>
<organism evidence="2 3">
    <name type="scientific">Nibrella saemangeumensis</name>
    <dbReference type="NCBI Taxonomy" id="1084526"/>
    <lineage>
        <taxon>Bacteria</taxon>
        <taxon>Pseudomonadati</taxon>
        <taxon>Bacteroidota</taxon>
        <taxon>Cytophagia</taxon>
        <taxon>Cytophagales</taxon>
        <taxon>Spirosomataceae</taxon>
        <taxon>Nibrella</taxon>
    </lineage>
</organism>
<evidence type="ECO:0000313" key="3">
    <source>
        <dbReference type="Proteomes" id="UP001501175"/>
    </source>
</evidence>
<evidence type="ECO:0000256" key="1">
    <source>
        <dbReference type="SAM" id="Phobius"/>
    </source>
</evidence>
<sequence>MERPHRDEGAKGVLDWNNTKCLALIVVSGEFYLPISVYLTTVSVFFGFYLITYTYAFTKLHLCIRND</sequence>
<keyword evidence="1" id="KW-1133">Transmembrane helix</keyword>
<feature type="transmembrane region" description="Helical" evidence="1">
    <location>
        <begin position="35"/>
        <end position="56"/>
    </location>
</feature>
<comment type="caution">
    <text evidence="2">The sequence shown here is derived from an EMBL/GenBank/DDBJ whole genome shotgun (WGS) entry which is preliminary data.</text>
</comment>
<dbReference type="Proteomes" id="UP001501175">
    <property type="component" value="Unassembled WGS sequence"/>
</dbReference>
<protein>
    <submittedName>
        <fullName evidence="2">Uncharacterized protein</fullName>
    </submittedName>
</protein>
<accession>A0ABP8MEW8</accession>
<gene>
    <name evidence="2" type="ORF">GCM10023189_06570</name>
</gene>
<dbReference type="EMBL" id="BAABHD010000005">
    <property type="protein sequence ID" value="GAA4448541.1"/>
    <property type="molecule type" value="Genomic_DNA"/>
</dbReference>